<dbReference type="GeneTree" id="ENSGT00390000011880"/>
<protein>
    <submittedName>
        <fullName evidence="7">Endonuclease V</fullName>
    </submittedName>
</protein>
<evidence type="ECO:0000256" key="1">
    <source>
        <dbReference type="ARBA" id="ARBA00004496"/>
    </source>
</evidence>
<dbReference type="GO" id="GO:0005730">
    <property type="term" value="C:nucleolus"/>
    <property type="evidence" value="ECO:0007669"/>
    <property type="project" value="TreeGrafter"/>
</dbReference>
<evidence type="ECO:0000256" key="5">
    <source>
        <dbReference type="ARBA" id="ARBA00022801"/>
    </source>
</evidence>
<evidence type="ECO:0000256" key="3">
    <source>
        <dbReference type="ARBA" id="ARBA00022722"/>
    </source>
</evidence>
<name>A0A9J7ZNA1_CYPCA</name>
<dbReference type="PANTHER" id="PTHR28511:SF1">
    <property type="entry name" value="ENDONUCLEASE V"/>
    <property type="match status" value="1"/>
</dbReference>
<dbReference type="GO" id="GO:0006281">
    <property type="term" value="P:DNA repair"/>
    <property type="evidence" value="ECO:0007669"/>
    <property type="project" value="InterPro"/>
</dbReference>
<comment type="subcellular location">
    <subcellularLocation>
        <location evidence="1">Cytoplasm</location>
    </subcellularLocation>
</comment>
<sequence length="239" mass="26382">MGKVLYEDCKMVTLNAPYVAGFLGFREAPPLLQALEKLKNVQPNLMPQVLFVDGNGLFHYREFGLACHLGVLSDLPCVGVAKNLLHVEGVVRSEEHQSQINALQKSGDSFPLATTSGRVLGKALRSSHSSIKPVYVSVGHRITLDTAVRLTHTCCLYRVPEPIRQVIVATRSSLYPDQMVTAVTRIQYVSRPDGGSASRKDLYSPERQRRPGQLDEPQIQTPCKGLVSDDHWDKTTGTC</sequence>
<reference evidence="7" key="2">
    <citation type="submission" date="2025-09" db="UniProtKB">
        <authorList>
            <consortium name="Ensembl"/>
        </authorList>
    </citation>
    <scope>IDENTIFICATION</scope>
</reference>
<evidence type="ECO:0000256" key="2">
    <source>
        <dbReference type="ARBA" id="ARBA00022490"/>
    </source>
</evidence>
<dbReference type="InterPro" id="IPR007581">
    <property type="entry name" value="Endonuclease-V"/>
</dbReference>
<keyword evidence="8" id="KW-1185">Reference proteome</keyword>
<evidence type="ECO:0000313" key="7">
    <source>
        <dbReference type="Ensembl" id="ENSCCRP00000132246.1"/>
    </source>
</evidence>
<dbReference type="GO" id="GO:0016891">
    <property type="term" value="F:RNA endonuclease activity producing 5'-phosphomonoesters, hydrolytic mechanism"/>
    <property type="evidence" value="ECO:0007669"/>
    <property type="project" value="TreeGrafter"/>
</dbReference>
<accession>A0A9J7ZNA1</accession>
<keyword evidence="2" id="KW-0963">Cytoplasm</keyword>
<dbReference type="AlphaFoldDB" id="A0A9J7ZNA1"/>
<evidence type="ECO:0000313" key="8">
    <source>
        <dbReference type="Proteomes" id="UP001108240"/>
    </source>
</evidence>
<feature type="compositionally biased region" description="Basic and acidic residues" evidence="6">
    <location>
        <begin position="198"/>
        <end position="213"/>
    </location>
</feature>
<keyword evidence="3" id="KW-0540">Nuclease</keyword>
<feature type="region of interest" description="Disordered" evidence="6">
    <location>
        <begin position="191"/>
        <end position="239"/>
    </location>
</feature>
<dbReference type="PANTHER" id="PTHR28511">
    <property type="entry name" value="ENDONUCLEASE V"/>
    <property type="match status" value="1"/>
</dbReference>
<evidence type="ECO:0000256" key="4">
    <source>
        <dbReference type="ARBA" id="ARBA00022759"/>
    </source>
</evidence>
<dbReference type="Ensembl" id="ENSCCRT00000194194.1">
    <property type="protein sequence ID" value="ENSCCRP00000132246.1"/>
    <property type="gene ID" value="ENSCCRG00000081406.1"/>
</dbReference>
<dbReference type="CDD" id="cd06559">
    <property type="entry name" value="Endonuclease_V"/>
    <property type="match status" value="1"/>
</dbReference>
<keyword evidence="5" id="KW-0378">Hydrolase</keyword>
<dbReference type="Pfam" id="PF04493">
    <property type="entry name" value="Endonuclease_5"/>
    <property type="match status" value="1"/>
</dbReference>
<dbReference type="Proteomes" id="UP001108240">
    <property type="component" value="Unplaced"/>
</dbReference>
<proteinExistence type="predicted"/>
<feature type="compositionally biased region" description="Basic and acidic residues" evidence="6">
    <location>
        <begin position="227"/>
        <end position="239"/>
    </location>
</feature>
<dbReference type="GO" id="GO:0005737">
    <property type="term" value="C:cytoplasm"/>
    <property type="evidence" value="ECO:0007669"/>
    <property type="project" value="UniProtKB-SubCell"/>
</dbReference>
<evidence type="ECO:0000256" key="6">
    <source>
        <dbReference type="SAM" id="MobiDB-lite"/>
    </source>
</evidence>
<reference evidence="7" key="1">
    <citation type="submission" date="2025-08" db="UniProtKB">
        <authorList>
            <consortium name="Ensembl"/>
        </authorList>
    </citation>
    <scope>IDENTIFICATION</scope>
</reference>
<dbReference type="Gene3D" id="3.30.2170.10">
    <property type="entry name" value="archaeoglobus fulgidus dsm 4304 superfamily"/>
    <property type="match status" value="1"/>
</dbReference>
<organism evidence="7 8">
    <name type="scientific">Cyprinus carpio carpio</name>
    <dbReference type="NCBI Taxonomy" id="630221"/>
    <lineage>
        <taxon>Eukaryota</taxon>
        <taxon>Metazoa</taxon>
        <taxon>Chordata</taxon>
        <taxon>Craniata</taxon>
        <taxon>Vertebrata</taxon>
        <taxon>Euteleostomi</taxon>
        <taxon>Actinopterygii</taxon>
        <taxon>Neopterygii</taxon>
        <taxon>Teleostei</taxon>
        <taxon>Ostariophysi</taxon>
        <taxon>Cypriniformes</taxon>
        <taxon>Cyprinidae</taxon>
        <taxon>Cyprininae</taxon>
        <taxon>Cyprinus</taxon>
    </lineage>
</organism>
<dbReference type="GO" id="GO:0003727">
    <property type="term" value="F:single-stranded RNA binding"/>
    <property type="evidence" value="ECO:0007669"/>
    <property type="project" value="TreeGrafter"/>
</dbReference>
<keyword evidence="4" id="KW-0255">Endonuclease</keyword>